<feature type="transmembrane region" description="Helical" evidence="5">
    <location>
        <begin position="203"/>
        <end position="225"/>
    </location>
</feature>
<feature type="transmembrane region" description="Helical" evidence="5">
    <location>
        <begin position="73"/>
        <end position="91"/>
    </location>
</feature>
<accession>A0ABR8GPE0</accession>
<feature type="transmembrane region" description="Helical" evidence="5">
    <location>
        <begin position="332"/>
        <end position="352"/>
    </location>
</feature>
<protein>
    <submittedName>
        <fullName evidence="7">O-antigen ligase family protein</fullName>
    </submittedName>
</protein>
<organism evidence="7 8">
    <name type="scientific">Scytonema hofmannii FACHB-248</name>
    <dbReference type="NCBI Taxonomy" id="1842502"/>
    <lineage>
        <taxon>Bacteria</taxon>
        <taxon>Bacillati</taxon>
        <taxon>Cyanobacteriota</taxon>
        <taxon>Cyanophyceae</taxon>
        <taxon>Nostocales</taxon>
        <taxon>Scytonemataceae</taxon>
        <taxon>Scytonema</taxon>
    </lineage>
</organism>
<dbReference type="InterPro" id="IPR007016">
    <property type="entry name" value="O-antigen_ligase-rel_domated"/>
</dbReference>
<feature type="transmembrane region" description="Helical" evidence="5">
    <location>
        <begin position="237"/>
        <end position="258"/>
    </location>
</feature>
<dbReference type="RefSeq" id="WP_029636927.1">
    <property type="nucleotide sequence ID" value="NZ_JACJTA010000021.1"/>
</dbReference>
<dbReference type="InterPro" id="IPR051533">
    <property type="entry name" value="WaaL-like"/>
</dbReference>
<dbReference type="PANTHER" id="PTHR37422">
    <property type="entry name" value="TEICHURONIC ACID BIOSYNTHESIS PROTEIN TUAE"/>
    <property type="match status" value="1"/>
</dbReference>
<comment type="subcellular location">
    <subcellularLocation>
        <location evidence="1">Membrane</location>
        <topology evidence="1">Multi-pass membrane protein</topology>
    </subcellularLocation>
</comment>
<keyword evidence="7" id="KW-0436">Ligase</keyword>
<gene>
    <name evidence="7" type="ORF">H6G81_12370</name>
</gene>
<feature type="transmembrane region" description="Helical" evidence="5">
    <location>
        <begin position="37"/>
        <end position="61"/>
    </location>
</feature>
<dbReference type="EMBL" id="JACJTA010000021">
    <property type="protein sequence ID" value="MBD2605310.1"/>
    <property type="molecule type" value="Genomic_DNA"/>
</dbReference>
<name>A0ABR8GPE0_9CYAN</name>
<evidence type="ECO:0000313" key="8">
    <source>
        <dbReference type="Proteomes" id="UP000660380"/>
    </source>
</evidence>
<dbReference type="GO" id="GO:0016874">
    <property type="term" value="F:ligase activity"/>
    <property type="evidence" value="ECO:0007669"/>
    <property type="project" value="UniProtKB-KW"/>
</dbReference>
<keyword evidence="3 5" id="KW-1133">Transmembrane helix</keyword>
<keyword evidence="2 5" id="KW-0812">Transmembrane</keyword>
<reference evidence="7 8" key="1">
    <citation type="journal article" date="2020" name="ISME J.">
        <title>Comparative genomics reveals insights into cyanobacterial evolution and habitat adaptation.</title>
        <authorList>
            <person name="Chen M.Y."/>
            <person name="Teng W.K."/>
            <person name="Zhao L."/>
            <person name="Hu C.X."/>
            <person name="Zhou Y.K."/>
            <person name="Han B.P."/>
            <person name="Song L.R."/>
            <person name="Shu W.S."/>
        </authorList>
    </citation>
    <scope>NUCLEOTIDE SEQUENCE [LARGE SCALE GENOMIC DNA]</scope>
    <source>
        <strain evidence="7 8">FACHB-248</strain>
    </source>
</reference>
<proteinExistence type="predicted"/>
<feature type="domain" description="O-antigen ligase-related" evidence="6">
    <location>
        <begin position="195"/>
        <end position="341"/>
    </location>
</feature>
<dbReference type="Proteomes" id="UP000660380">
    <property type="component" value="Unassembled WGS sequence"/>
</dbReference>
<comment type="caution">
    <text evidence="7">The sequence shown here is derived from an EMBL/GenBank/DDBJ whole genome shotgun (WGS) entry which is preliminary data.</text>
</comment>
<feature type="transmembrane region" description="Helical" evidence="5">
    <location>
        <begin position="124"/>
        <end position="146"/>
    </location>
</feature>
<keyword evidence="8" id="KW-1185">Reference proteome</keyword>
<feature type="transmembrane region" description="Helical" evidence="5">
    <location>
        <begin position="12"/>
        <end position="31"/>
    </location>
</feature>
<evidence type="ECO:0000256" key="2">
    <source>
        <dbReference type="ARBA" id="ARBA00022692"/>
    </source>
</evidence>
<evidence type="ECO:0000256" key="1">
    <source>
        <dbReference type="ARBA" id="ARBA00004141"/>
    </source>
</evidence>
<feature type="transmembrane region" description="Helical" evidence="5">
    <location>
        <begin position="167"/>
        <end position="183"/>
    </location>
</feature>
<dbReference type="Pfam" id="PF04932">
    <property type="entry name" value="Wzy_C"/>
    <property type="match status" value="1"/>
</dbReference>
<keyword evidence="4 5" id="KW-0472">Membrane</keyword>
<dbReference type="PANTHER" id="PTHR37422:SF21">
    <property type="entry name" value="EXOQ-LIKE PROTEIN"/>
    <property type="match status" value="1"/>
</dbReference>
<evidence type="ECO:0000256" key="4">
    <source>
        <dbReference type="ARBA" id="ARBA00023136"/>
    </source>
</evidence>
<evidence type="ECO:0000259" key="6">
    <source>
        <dbReference type="Pfam" id="PF04932"/>
    </source>
</evidence>
<evidence type="ECO:0000313" key="7">
    <source>
        <dbReference type="EMBL" id="MBD2605310.1"/>
    </source>
</evidence>
<sequence length="407" mass="45800">MRKYLEPAEKAFVILSLTFFTGGFAVGSSPITLTPGIIPAIIITAIRYFIWTTASLIICLEWKKSLFTAKRDIFIWILIPIILASSIWSLFPQFTAQYMREVGQMTTFGLYFAMRFSVKEQIKLVAWTFTIGIFLSIFFAVGLPTIGKHVDDHPGAWKGIYDYKNTFGSMMVLSSLAFFLLPVENLRGRLYKWAGFGLSLLMMLLSTSKTSLVLSFVMILILLLYRNFQWRGKISIIFLDIGILIFGCISTVVLVQWVSLLTGLGKDPTLTGRTQIWGSVLTRLQESPWLGFGRGAYWASGSKYAIEAGQAVSENFIPPHAHNGFIDLALDVGVIGLSLFLISFAIAYFRALKQAYAAKKSEDFWPLAVLVFLALNNVTESYLLRLANVYWVLYITSALSVNQRRRI</sequence>
<evidence type="ECO:0000256" key="3">
    <source>
        <dbReference type="ARBA" id="ARBA00022989"/>
    </source>
</evidence>
<evidence type="ECO:0000256" key="5">
    <source>
        <dbReference type="SAM" id="Phobius"/>
    </source>
</evidence>